<gene>
    <name evidence="2" type="ORF">HW555_010101</name>
</gene>
<proteinExistence type="predicted"/>
<dbReference type="Proteomes" id="UP000648187">
    <property type="component" value="Unassembled WGS sequence"/>
</dbReference>
<comment type="caution">
    <text evidence="2">The sequence shown here is derived from an EMBL/GenBank/DDBJ whole genome shotgun (WGS) entry which is preliminary data.</text>
</comment>
<dbReference type="EMBL" id="JACKWZ010000239">
    <property type="protein sequence ID" value="KAF9410969.1"/>
    <property type="molecule type" value="Genomic_DNA"/>
</dbReference>
<evidence type="ECO:0000313" key="3">
    <source>
        <dbReference type="Proteomes" id="UP000648187"/>
    </source>
</evidence>
<keyword evidence="3" id="KW-1185">Reference proteome</keyword>
<organism evidence="2 3">
    <name type="scientific">Spodoptera exigua</name>
    <name type="common">Beet armyworm</name>
    <name type="synonym">Noctua fulgens</name>
    <dbReference type="NCBI Taxonomy" id="7107"/>
    <lineage>
        <taxon>Eukaryota</taxon>
        <taxon>Metazoa</taxon>
        <taxon>Ecdysozoa</taxon>
        <taxon>Arthropoda</taxon>
        <taxon>Hexapoda</taxon>
        <taxon>Insecta</taxon>
        <taxon>Pterygota</taxon>
        <taxon>Neoptera</taxon>
        <taxon>Endopterygota</taxon>
        <taxon>Lepidoptera</taxon>
        <taxon>Glossata</taxon>
        <taxon>Ditrysia</taxon>
        <taxon>Noctuoidea</taxon>
        <taxon>Noctuidae</taxon>
        <taxon>Amphipyrinae</taxon>
        <taxon>Spodoptera</taxon>
    </lineage>
</organism>
<protein>
    <submittedName>
        <fullName evidence="2">Uncharacterized protein</fullName>
    </submittedName>
</protein>
<evidence type="ECO:0000256" key="1">
    <source>
        <dbReference type="SAM" id="MobiDB-lite"/>
    </source>
</evidence>
<evidence type="ECO:0000313" key="2">
    <source>
        <dbReference type="EMBL" id="KAF9410969.1"/>
    </source>
</evidence>
<reference evidence="2" key="1">
    <citation type="submission" date="2020-08" db="EMBL/GenBank/DDBJ databases">
        <title>Spodoptera exigua strain:BAW_Kor-Di-RS1 Genome sequencing and assembly.</title>
        <authorList>
            <person name="Kim J."/>
            <person name="Nam H.Y."/>
            <person name="Kwon M."/>
            <person name="Choi J.H."/>
            <person name="Cho S.R."/>
            <person name="Kim G.-H."/>
        </authorList>
    </citation>
    <scope>NUCLEOTIDE SEQUENCE</scope>
    <source>
        <strain evidence="2">BAW_Kor-Di-RS1</strain>
        <tissue evidence="2">Whole-body</tissue>
    </source>
</reference>
<feature type="region of interest" description="Disordered" evidence="1">
    <location>
        <begin position="133"/>
        <end position="170"/>
    </location>
</feature>
<name>A0A835GBQ6_SPOEX</name>
<sequence>MLSTPRYVRFDEATHEHIKIFFLKRIHDRSDRQGVWSFKHWQAGPVYSGVQLHLPQTHSPWSGPEQSKPLFMSHVKLSHSQNGPEITWKKVGRRLNVGFGSTLSGSSILLHSQTPQMQVPRLEQSGPALALVGRQPRSCSAETPPCAEHSQFLPKRPGRHTHTPHADTPSPLHTSGLSFFQRYVGLLPVIIVGGMTTNVVLFPDEVDDVIGIVAQHSRTGTFDVLAQLLQVTQNITNLSVASIMETSVCGENKKSPSLVSPADLLLAHHGLHDRVEPSFGGVQVARHVCEPNPILNMDVIFLMVADSKLPSVLSFSLSFFIDLLKSISAISLHGRVEAPWAIELCCKTPSAAGRADAVTARRLAGARILCQKLLCALGPT</sequence>
<accession>A0A835GBQ6</accession>
<dbReference type="AlphaFoldDB" id="A0A835GBQ6"/>